<comment type="caution">
    <text evidence="1">The sequence shown here is derived from an EMBL/GenBank/DDBJ whole genome shotgun (WGS) entry which is preliminary data.</text>
</comment>
<keyword evidence="2" id="KW-1185">Reference proteome</keyword>
<dbReference type="Proteomes" id="UP001239626">
    <property type="component" value="Unassembled WGS sequence"/>
</dbReference>
<evidence type="ECO:0000313" key="2">
    <source>
        <dbReference type="Proteomes" id="UP001239626"/>
    </source>
</evidence>
<organism evidence="1 2">
    <name type="scientific">Cellulomonas humilata</name>
    <dbReference type="NCBI Taxonomy" id="144055"/>
    <lineage>
        <taxon>Bacteria</taxon>
        <taxon>Bacillati</taxon>
        <taxon>Actinomycetota</taxon>
        <taxon>Actinomycetes</taxon>
        <taxon>Micrococcales</taxon>
        <taxon>Cellulomonadaceae</taxon>
        <taxon>Cellulomonas</taxon>
    </lineage>
</organism>
<gene>
    <name evidence="1" type="ORF">J2X26_003814</name>
</gene>
<name>A0ABU0EJL3_9CELL</name>
<protein>
    <submittedName>
        <fullName evidence="1">Uncharacterized protein</fullName>
    </submittedName>
</protein>
<proteinExistence type="predicted"/>
<accession>A0ABU0EJL3</accession>
<evidence type="ECO:0000313" key="1">
    <source>
        <dbReference type="EMBL" id="MDQ0375476.1"/>
    </source>
</evidence>
<sequence>MTTISVARVRPAALDDDRLRALAEAFRIDGDVVRTEEAFALVGKEATLVHGGPGNRLAGVTTLVDTVRGVAATDPEKEHPEPLPAEKALGVTAELTERFGLGPTAAQFDGVRLESTIDATVVQAVRFDGKERTRFAVKTDVRSRVTLDGIPVTGPRAGLNATFLDDGRPLSLMATTWDAVELDHEAELVEEGEALERVLEAARHRKERRGTDLKVVSSVLAYWAAPYEGGADLLAPSWFIELAHSADEYGNDGPKQLVRVGATR</sequence>
<reference evidence="1 2" key="1">
    <citation type="submission" date="2023-07" db="EMBL/GenBank/DDBJ databases">
        <title>Sorghum-associated microbial communities from plants grown in Nebraska, USA.</title>
        <authorList>
            <person name="Schachtman D."/>
        </authorList>
    </citation>
    <scope>NUCLEOTIDE SEQUENCE [LARGE SCALE GENOMIC DNA]</scope>
    <source>
        <strain evidence="1 2">BE332</strain>
    </source>
</reference>
<dbReference type="RefSeq" id="WP_307494275.1">
    <property type="nucleotide sequence ID" value="NZ_JAUSVB010000006.1"/>
</dbReference>
<dbReference type="EMBL" id="JAUSVB010000006">
    <property type="protein sequence ID" value="MDQ0375476.1"/>
    <property type="molecule type" value="Genomic_DNA"/>
</dbReference>